<protein>
    <recommendedName>
        <fullName evidence="2">Putative 4-hydroxy-4-methyl-2-oxoglutarate aldolase</fullName>
    </recommendedName>
    <alternativeName>
        <fullName evidence="3">Regulator of ribonuclease activity homolog</fullName>
    </alternativeName>
    <alternativeName>
        <fullName evidence="4">RraA-like protein</fullName>
    </alternativeName>
</protein>
<evidence type="ECO:0000256" key="2">
    <source>
        <dbReference type="ARBA" id="ARBA00016549"/>
    </source>
</evidence>
<dbReference type="InterPro" id="IPR036704">
    <property type="entry name" value="RraA/RraA-like_sf"/>
</dbReference>
<comment type="cofactor">
    <cofactor evidence="1">
        <name>a divalent metal cation</name>
        <dbReference type="ChEBI" id="CHEBI:60240"/>
    </cofactor>
</comment>
<dbReference type="PANTHER" id="PTHR33254">
    <property type="entry name" value="4-HYDROXY-4-METHYL-2-OXOGLUTARATE ALDOLASE 3-RELATED"/>
    <property type="match status" value="1"/>
</dbReference>
<dbReference type="Proteomes" id="UP001165369">
    <property type="component" value="Unassembled WGS sequence"/>
</dbReference>
<dbReference type="Gene3D" id="3.50.30.40">
    <property type="entry name" value="Ribonuclease E inhibitor RraA/RraA-like"/>
    <property type="match status" value="1"/>
</dbReference>
<evidence type="ECO:0000313" key="5">
    <source>
        <dbReference type="EMBL" id="MCL7942277.1"/>
    </source>
</evidence>
<keyword evidence="6" id="KW-1185">Reference proteome</keyword>
<dbReference type="PANTHER" id="PTHR33254:SF4">
    <property type="entry name" value="4-HYDROXY-4-METHYL-2-OXOGLUTARATE ALDOLASE 3-RELATED"/>
    <property type="match status" value="1"/>
</dbReference>
<accession>A0ABT0T657</accession>
<evidence type="ECO:0000256" key="3">
    <source>
        <dbReference type="ARBA" id="ARBA00029596"/>
    </source>
</evidence>
<organism evidence="5 6">
    <name type="scientific">Halomonas gemina</name>
    <dbReference type="NCBI Taxonomy" id="2945105"/>
    <lineage>
        <taxon>Bacteria</taxon>
        <taxon>Pseudomonadati</taxon>
        <taxon>Pseudomonadota</taxon>
        <taxon>Gammaproteobacteria</taxon>
        <taxon>Oceanospirillales</taxon>
        <taxon>Halomonadaceae</taxon>
        <taxon>Halomonas</taxon>
    </lineage>
</organism>
<dbReference type="SUPFAM" id="SSF89562">
    <property type="entry name" value="RraA-like"/>
    <property type="match status" value="1"/>
</dbReference>
<name>A0ABT0T657_9GAMM</name>
<dbReference type="CDD" id="cd16841">
    <property type="entry name" value="RraA_family"/>
    <property type="match status" value="1"/>
</dbReference>
<gene>
    <name evidence="5" type="ORF">M8009_18525</name>
</gene>
<dbReference type="Pfam" id="PF03737">
    <property type="entry name" value="RraA-like"/>
    <property type="match status" value="1"/>
</dbReference>
<sequence length="222" mass="23695">MYSIASMPKPVDEKLKEILSSCETATIGHFRESGFIDPNIRSVLSKTRIVGTAITLSLPPTDGTLLNHAMRLVRPGDVLIIDRQGDKRHACWGGVLTHVAKELGLAGVVIDGMATDAESIRKLSFPVWSRGVSALTTKLSGQGGSMNVPISVGDVVVQPGDAILADESGVLVLSCDEIETVAVHAIELQEEEEEVLSRLSQGECLPDISGATSLIERVNRQT</sequence>
<comment type="caution">
    <text evidence="5">The sequence shown here is derived from an EMBL/GenBank/DDBJ whole genome shotgun (WGS) entry which is preliminary data.</text>
</comment>
<dbReference type="EMBL" id="JAMJPK010000012">
    <property type="protein sequence ID" value="MCL7942277.1"/>
    <property type="molecule type" value="Genomic_DNA"/>
</dbReference>
<proteinExistence type="predicted"/>
<dbReference type="RefSeq" id="WP_250063915.1">
    <property type="nucleotide sequence ID" value="NZ_JAMJPK010000012.1"/>
</dbReference>
<evidence type="ECO:0000256" key="1">
    <source>
        <dbReference type="ARBA" id="ARBA00001968"/>
    </source>
</evidence>
<evidence type="ECO:0000256" key="4">
    <source>
        <dbReference type="ARBA" id="ARBA00030169"/>
    </source>
</evidence>
<reference evidence="5" key="1">
    <citation type="submission" date="2022-05" db="EMBL/GenBank/DDBJ databases">
        <title>Halomonas geminus sp. nov. and Halomonas llamarensis sp. nov. isolated from high-altitude salars of the Atacama Desert.</title>
        <authorList>
            <person name="Hintersatz C."/>
            <person name="Rojas L.A."/>
            <person name="Wei T.-S."/>
            <person name="Kutschke S."/>
            <person name="Lehmann F."/>
            <person name="Jain R."/>
            <person name="Pollmann K."/>
        </authorList>
    </citation>
    <scope>NUCLEOTIDE SEQUENCE</scope>
    <source>
        <strain evidence="5">ATCH28</strain>
    </source>
</reference>
<evidence type="ECO:0000313" key="6">
    <source>
        <dbReference type="Proteomes" id="UP001165369"/>
    </source>
</evidence>
<dbReference type="InterPro" id="IPR005493">
    <property type="entry name" value="RraA/RraA-like"/>
</dbReference>